<feature type="chain" id="PRO_5046979469" description="DUF3613 domain-containing protein" evidence="1">
    <location>
        <begin position="20"/>
        <end position="95"/>
    </location>
</feature>
<evidence type="ECO:0000313" key="2">
    <source>
        <dbReference type="EMBL" id="MCU5782147.1"/>
    </source>
</evidence>
<keyword evidence="1" id="KW-0732">Signal</keyword>
<dbReference type="RefSeq" id="WP_262459961.1">
    <property type="nucleotide sequence ID" value="NZ_ARXS01000006.1"/>
</dbReference>
<proteinExistence type="predicted"/>
<name>A0ABT2QXB5_9GAMM</name>
<accession>A0ABT2QXB5</accession>
<evidence type="ECO:0008006" key="4">
    <source>
        <dbReference type="Google" id="ProtNLM"/>
    </source>
</evidence>
<reference evidence="2" key="1">
    <citation type="submission" date="2012-09" db="EMBL/GenBank/DDBJ databases">
        <title>Genome Sequence of alkane-degrading Bacterium Alcanivorax balearicus MACL04.</title>
        <authorList>
            <person name="Lai Q."/>
            <person name="Shao Z."/>
        </authorList>
    </citation>
    <scope>NUCLEOTIDE SEQUENCE</scope>
    <source>
        <strain evidence="2">MACL04</strain>
    </source>
</reference>
<dbReference type="Proteomes" id="UP001064106">
    <property type="component" value="Unassembled WGS sequence"/>
</dbReference>
<sequence length="95" mass="10747">MNKWMLITLTCLASTGAVAQEKSYEFGLSDSISNPKHETVTDWLLEQQRKSPLSQQSELPAQLYVDSQRRIGDTFKAKIPESLQEKASSMKRNSN</sequence>
<comment type="caution">
    <text evidence="2">The sequence shown here is derived from an EMBL/GenBank/DDBJ whole genome shotgun (WGS) entry which is preliminary data.</text>
</comment>
<protein>
    <recommendedName>
        <fullName evidence="4">DUF3613 domain-containing protein</fullName>
    </recommendedName>
</protein>
<feature type="signal peptide" evidence="1">
    <location>
        <begin position="1"/>
        <end position="19"/>
    </location>
</feature>
<dbReference type="EMBL" id="ARXS01000006">
    <property type="protein sequence ID" value="MCU5782147.1"/>
    <property type="molecule type" value="Genomic_DNA"/>
</dbReference>
<organism evidence="2 3">
    <name type="scientific">Alloalcanivorax balearicus MACL04</name>
    <dbReference type="NCBI Taxonomy" id="1177182"/>
    <lineage>
        <taxon>Bacteria</taxon>
        <taxon>Pseudomonadati</taxon>
        <taxon>Pseudomonadota</taxon>
        <taxon>Gammaproteobacteria</taxon>
        <taxon>Oceanospirillales</taxon>
        <taxon>Alcanivoracaceae</taxon>
        <taxon>Alloalcanivorax</taxon>
    </lineage>
</organism>
<evidence type="ECO:0000313" key="3">
    <source>
        <dbReference type="Proteomes" id="UP001064106"/>
    </source>
</evidence>
<gene>
    <name evidence="2" type="ORF">MA04_01447</name>
</gene>
<evidence type="ECO:0000256" key="1">
    <source>
        <dbReference type="SAM" id="SignalP"/>
    </source>
</evidence>
<keyword evidence="3" id="KW-1185">Reference proteome</keyword>